<accession>A0A915KKA1</accession>
<sequence length="59" mass="6346">MEVDDRATIKASARLDSVSVPPLSAPLTSPRISRDGPPKILAQKKSLDPPTSGLRYMDV</sequence>
<reference evidence="3" key="1">
    <citation type="submission" date="2022-11" db="UniProtKB">
        <authorList>
            <consortium name="WormBaseParasite"/>
        </authorList>
    </citation>
    <scope>IDENTIFICATION</scope>
</reference>
<organism evidence="2 3">
    <name type="scientific">Romanomermis culicivorax</name>
    <name type="common">Nematode worm</name>
    <dbReference type="NCBI Taxonomy" id="13658"/>
    <lineage>
        <taxon>Eukaryota</taxon>
        <taxon>Metazoa</taxon>
        <taxon>Ecdysozoa</taxon>
        <taxon>Nematoda</taxon>
        <taxon>Enoplea</taxon>
        <taxon>Dorylaimia</taxon>
        <taxon>Mermithida</taxon>
        <taxon>Mermithoidea</taxon>
        <taxon>Mermithidae</taxon>
        <taxon>Romanomermis</taxon>
    </lineage>
</organism>
<evidence type="ECO:0000313" key="3">
    <source>
        <dbReference type="WBParaSite" id="nRc.2.0.1.t39256-RA"/>
    </source>
</evidence>
<protein>
    <submittedName>
        <fullName evidence="3">Uncharacterized protein</fullName>
    </submittedName>
</protein>
<feature type="region of interest" description="Disordered" evidence="1">
    <location>
        <begin position="20"/>
        <end position="59"/>
    </location>
</feature>
<evidence type="ECO:0000256" key="1">
    <source>
        <dbReference type="SAM" id="MobiDB-lite"/>
    </source>
</evidence>
<name>A0A915KKA1_ROMCU</name>
<evidence type="ECO:0000313" key="2">
    <source>
        <dbReference type="Proteomes" id="UP000887565"/>
    </source>
</evidence>
<dbReference type="WBParaSite" id="nRc.2.0.1.t39256-RA">
    <property type="protein sequence ID" value="nRc.2.0.1.t39256-RA"/>
    <property type="gene ID" value="nRc.2.0.1.g39256"/>
</dbReference>
<dbReference type="Proteomes" id="UP000887565">
    <property type="component" value="Unplaced"/>
</dbReference>
<keyword evidence="2" id="KW-1185">Reference proteome</keyword>
<proteinExistence type="predicted"/>
<dbReference type="AlphaFoldDB" id="A0A915KKA1"/>